<evidence type="ECO:0000313" key="2">
    <source>
        <dbReference type="EMBL" id="RUO26758.1"/>
    </source>
</evidence>
<accession>A0A432WAZ3</accession>
<comment type="caution">
    <text evidence="2">The sequence shown here is derived from an EMBL/GenBank/DDBJ whole genome shotgun (WGS) entry which is preliminary data.</text>
</comment>
<organism evidence="2 3">
    <name type="scientific">Aliidiomarina minuta</name>
    <dbReference type="NCBI Taxonomy" id="880057"/>
    <lineage>
        <taxon>Bacteria</taxon>
        <taxon>Pseudomonadati</taxon>
        <taxon>Pseudomonadota</taxon>
        <taxon>Gammaproteobacteria</taxon>
        <taxon>Alteromonadales</taxon>
        <taxon>Idiomarinaceae</taxon>
        <taxon>Aliidiomarina</taxon>
    </lineage>
</organism>
<dbReference type="AlphaFoldDB" id="A0A432WAZ3"/>
<evidence type="ECO:0000313" key="3">
    <source>
        <dbReference type="Proteomes" id="UP000288293"/>
    </source>
</evidence>
<dbReference type="RefSeq" id="WP_126803570.1">
    <property type="nucleotide sequence ID" value="NZ_PIPL01000001.1"/>
</dbReference>
<name>A0A432WAZ3_9GAMM</name>
<dbReference type="OrthoDB" id="6402887at2"/>
<feature type="region of interest" description="Disordered" evidence="1">
    <location>
        <begin position="13"/>
        <end position="40"/>
    </location>
</feature>
<reference evidence="2 3" key="1">
    <citation type="journal article" date="2011" name="Front. Microbiol.">
        <title>Genomic signatures of strain selection and enhancement in Bacillus atrophaeus var. globigii, a historical biowarfare simulant.</title>
        <authorList>
            <person name="Gibbons H.S."/>
            <person name="Broomall S.M."/>
            <person name="McNew L.A."/>
            <person name="Daligault H."/>
            <person name="Chapman C."/>
            <person name="Bruce D."/>
            <person name="Karavis M."/>
            <person name="Krepps M."/>
            <person name="McGregor P.A."/>
            <person name="Hong C."/>
            <person name="Park K.H."/>
            <person name="Akmal A."/>
            <person name="Feldman A."/>
            <person name="Lin J.S."/>
            <person name="Chang W.E."/>
            <person name="Higgs B.W."/>
            <person name="Demirev P."/>
            <person name="Lindquist J."/>
            <person name="Liem A."/>
            <person name="Fochler E."/>
            <person name="Read T.D."/>
            <person name="Tapia R."/>
            <person name="Johnson S."/>
            <person name="Bishop-Lilly K.A."/>
            <person name="Detter C."/>
            <person name="Han C."/>
            <person name="Sozhamannan S."/>
            <person name="Rosenzweig C.N."/>
            <person name="Skowronski E.W."/>
        </authorList>
    </citation>
    <scope>NUCLEOTIDE SEQUENCE [LARGE SCALE GENOMIC DNA]</scope>
    <source>
        <strain evidence="2 3">MLST1</strain>
    </source>
</reference>
<evidence type="ECO:0000256" key="1">
    <source>
        <dbReference type="SAM" id="MobiDB-lite"/>
    </source>
</evidence>
<sequence length="117" mass="13052">MEVNYIGSGSIMNNGLTGMHRGSDQVNEASSEIAREPVRRQEREQVLEAQQAVQRQDDRIAARATEETGISPDAITRELINLNEGEMVFRANARSIEAAQSTFDSLMSIRPQSTEMR</sequence>
<dbReference type="EMBL" id="PIPL01000001">
    <property type="protein sequence ID" value="RUO26758.1"/>
    <property type="molecule type" value="Genomic_DNA"/>
</dbReference>
<protein>
    <submittedName>
        <fullName evidence="2">Uncharacterized protein</fullName>
    </submittedName>
</protein>
<proteinExistence type="predicted"/>
<gene>
    <name evidence="2" type="ORF">CWE09_08695</name>
</gene>
<keyword evidence="3" id="KW-1185">Reference proteome</keyword>
<dbReference type="Proteomes" id="UP000288293">
    <property type="component" value="Unassembled WGS sequence"/>
</dbReference>